<proteinExistence type="predicted"/>
<dbReference type="GO" id="GO:0001667">
    <property type="term" value="P:ameboidal-type cell migration"/>
    <property type="evidence" value="ECO:0007669"/>
    <property type="project" value="UniProtKB-ARBA"/>
</dbReference>
<dbReference type="Proteomes" id="UP000801492">
    <property type="component" value="Unassembled WGS sequence"/>
</dbReference>
<reference evidence="3" key="1">
    <citation type="submission" date="2019-08" db="EMBL/GenBank/DDBJ databases">
        <title>The genome of the North American firefly Photinus pyralis.</title>
        <authorList>
            <consortium name="Photinus pyralis genome working group"/>
            <person name="Fallon T.R."/>
            <person name="Sander Lower S.E."/>
            <person name="Weng J.-K."/>
        </authorList>
    </citation>
    <scope>NUCLEOTIDE SEQUENCE</scope>
    <source>
        <strain evidence="3">TRF0915ILg1</strain>
        <tissue evidence="3">Whole body</tissue>
    </source>
</reference>
<dbReference type="PROSITE" id="PS51421">
    <property type="entry name" value="RAS"/>
    <property type="match status" value="1"/>
</dbReference>
<accession>A0A8K0CIR2</accession>
<dbReference type="GO" id="GO:0035099">
    <property type="term" value="P:hemocyte migration"/>
    <property type="evidence" value="ECO:0007669"/>
    <property type="project" value="UniProtKB-ARBA"/>
</dbReference>
<keyword evidence="1" id="KW-0547">Nucleotide-binding</keyword>
<dbReference type="SUPFAM" id="SSF52540">
    <property type="entry name" value="P-loop containing nucleoside triphosphate hydrolases"/>
    <property type="match status" value="1"/>
</dbReference>
<dbReference type="InterPro" id="IPR001806">
    <property type="entry name" value="Small_GTPase"/>
</dbReference>
<dbReference type="GO" id="GO:0003924">
    <property type="term" value="F:GTPase activity"/>
    <property type="evidence" value="ECO:0007669"/>
    <property type="project" value="InterPro"/>
</dbReference>
<keyword evidence="2" id="KW-0342">GTP-binding</keyword>
<dbReference type="GO" id="GO:0005525">
    <property type="term" value="F:GTP binding"/>
    <property type="evidence" value="ECO:0007669"/>
    <property type="project" value="UniProtKB-KW"/>
</dbReference>
<keyword evidence="4" id="KW-1185">Reference proteome</keyword>
<organism evidence="3 4">
    <name type="scientific">Ignelater luminosus</name>
    <name type="common">Cucubano</name>
    <name type="synonym">Pyrophorus luminosus</name>
    <dbReference type="NCBI Taxonomy" id="2038154"/>
    <lineage>
        <taxon>Eukaryota</taxon>
        <taxon>Metazoa</taxon>
        <taxon>Ecdysozoa</taxon>
        <taxon>Arthropoda</taxon>
        <taxon>Hexapoda</taxon>
        <taxon>Insecta</taxon>
        <taxon>Pterygota</taxon>
        <taxon>Neoptera</taxon>
        <taxon>Endopterygota</taxon>
        <taxon>Coleoptera</taxon>
        <taxon>Polyphaga</taxon>
        <taxon>Elateriformia</taxon>
        <taxon>Elateroidea</taxon>
        <taxon>Elateridae</taxon>
        <taxon>Agrypninae</taxon>
        <taxon>Pyrophorini</taxon>
        <taxon>Ignelater</taxon>
    </lineage>
</organism>
<dbReference type="GO" id="GO:0003006">
    <property type="term" value="P:developmental process involved in reproduction"/>
    <property type="evidence" value="ECO:0007669"/>
    <property type="project" value="UniProtKB-ARBA"/>
</dbReference>
<dbReference type="GO" id="GO:0007264">
    <property type="term" value="P:small GTPase-mediated signal transduction"/>
    <property type="evidence" value="ECO:0007669"/>
    <property type="project" value="InterPro"/>
</dbReference>
<name>A0A8K0CIR2_IGNLU</name>
<evidence type="ECO:0000313" key="3">
    <source>
        <dbReference type="EMBL" id="KAF2887975.1"/>
    </source>
</evidence>
<dbReference type="Pfam" id="PF00071">
    <property type="entry name" value="Ras"/>
    <property type="match status" value="1"/>
</dbReference>
<dbReference type="PROSITE" id="PS51419">
    <property type="entry name" value="RAB"/>
    <property type="match status" value="1"/>
</dbReference>
<sequence>TTCFLICYSVSGRASYENVASKWAPEVRHHMPHIPIILVATKVDLRADPSVETISEKEGKKLKRRIKAESYIECSSKDRINLREVFEEAVLCSANVKKKTSSNSRSCVFL</sequence>
<dbReference type="SMART" id="SM00175">
    <property type="entry name" value="RAB"/>
    <property type="match status" value="1"/>
</dbReference>
<dbReference type="SMART" id="SM00174">
    <property type="entry name" value="RHO"/>
    <property type="match status" value="1"/>
</dbReference>
<dbReference type="PROSITE" id="PS51420">
    <property type="entry name" value="RHO"/>
    <property type="match status" value="1"/>
</dbReference>
<dbReference type="AlphaFoldDB" id="A0A8K0CIR2"/>
<dbReference type="OrthoDB" id="8830751at2759"/>
<dbReference type="PRINTS" id="PR00449">
    <property type="entry name" value="RASTRNSFRMNG"/>
</dbReference>
<dbReference type="EMBL" id="VTPC01080743">
    <property type="protein sequence ID" value="KAF2887975.1"/>
    <property type="molecule type" value="Genomic_DNA"/>
</dbReference>
<dbReference type="InterPro" id="IPR003578">
    <property type="entry name" value="Small_GTPase_Rho"/>
</dbReference>
<evidence type="ECO:0000256" key="2">
    <source>
        <dbReference type="ARBA" id="ARBA00023134"/>
    </source>
</evidence>
<evidence type="ECO:0000313" key="4">
    <source>
        <dbReference type="Proteomes" id="UP000801492"/>
    </source>
</evidence>
<dbReference type="GO" id="GO:0035006">
    <property type="term" value="P:melanization defense response"/>
    <property type="evidence" value="ECO:0007669"/>
    <property type="project" value="UniProtKB-ARBA"/>
</dbReference>
<evidence type="ECO:0000256" key="1">
    <source>
        <dbReference type="ARBA" id="ARBA00022741"/>
    </source>
</evidence>
<dbReference type="InterPro" id="IPR027417">
    <property type="entry name" value="P-loop_NTPase"/>
</dbReference>
<dbReference type="Gene3D" id="3.40.50.300">
    <property type="entry name" value="P-loop containing nucleotide triphosphate hydrolases"/>
    <property type="match status" value="1"/>
</dbReference>
<dbReference type="PANTHER" id="PTHR24072">
    <property type="entry name" value="RHO FAMILY GTPASE"/>
    <property type="match status" value="1"/>
</dbReference>
<dbReference type="GO" id="GO:0022412">
    <property type="term" value="P:cellular process involved in reproduction in multicellular organism"/>
    <property type="evidence" value="ECO:0007669"/>
    <property type="project" value="UniProtKB-ARBA"/>
</dbReference>
<protein>
    <submittedName>
        <fullName evidence="3">Uncharacterized protein</fullName>
    </submittedName>
</protein>
<gene>
    <name evidence="3" type="ORF">ILUMI_18198</name>
</gene>
<comment type="caution">
    <text evidence="3">The sequence shown here is derived from an EMBL/GenBank/DDBJ whole genome shotgun (WGS) entry which is preliminary data.</text>
</comment>
<feature type="non-terminal residue" evidence="3">
    <location>
        <position position="1"/>
    </location>
</feature>